<evidence type="ECO:0000259" key="1">
    <source>
        <dbReference type="Pfam" id="PF04266"/>
    </source>
</evidence>
<dbReference type="EMBL" id="QVME01000014">
    <property type="protein sequence ID" value="RGE65291.1"/>
    <property type="molecule type" value="Genomic_DNA"/>
</dbReference>
<reference evidence="2 3" key="1">
    <citation type="submission" date="2018-08" db="EMBL/GenBank/DDBJ databases">
        <title>A genome reference for cultivated species of the human gut microbiota.</title>
        <authorList>
            <person name="Zou Y."/>
            <person name="Xue W."/>
            <person name="Luo G."/>
        </authorList>
    </citation>
    <scope>NUCLEOTIDE SEQUENCE [LARGE SCALE GENOMIC DNA]</scope>
    <source>
        <strain evidence="2 3">TF05-12AC</strain>
    </source>
</reference>
<feature type="domain" description="ASCH" evidence="1">
    <location>
        <begin position="7"/>
        <end position="57"/>
    </location>
</feature>
<name>A0A3E3IE86_9FIRM</name>
<dbReference type="Gene3D" id="2.30.130.30">
    <property type="entry name" value="Hypothetical protein"/>
    <property type="match status" value="1"/>
</dbReference>
<organism evidence="2 3">
    <name type="scientific">Anaerotruncus colihominis</name>
    <dbReference type="NCBI Taxonomy" id="169435"/>
    <lineage>
        <taxon>Bacteria</taxon>
        <taxon>Bacillati</taxon>
        <taxon>Bacillota</taxon>
        <taxon>Clostridia</taxon>
        <taxon>Eubacteriales</taxon>
        <taxon>Oscillospiraceae</taxon>
        <taxon>Anaerotruncus</taxon>
    </lineage>
</organism>
<dbReference type="Pfam" id="PF04266">
    <property type="entry name" value="ASCH"/>
    <property type="match status" value="1"/>
</dbReference>
<dbReference type="AlphaFoldDB" id="A0A3E3IE86"/>
<evidence type="ECO:0000313" key="3">
    <source>
        <dbReference type="Proteomes" id="UP000260828"/>
    </source>
</evidence>
<dbReference type="InterPro" id="IPR015947">
    <property type="entry name" value="PUA-like_sf"/>
</dbReference>
<proteinExistence type="predicted"/>
<dbReference type="Proteomes" id="UP000260828">
    <property type="component" value="Unassembled WGS sequence"/>
</dbReference>
<dbReference type="InterPro" id="IPR007374">
    <property type="entry name" value="ASCH_domain"/>
</dbReference>
<sequence>MLKAILLSIKPEYVDRILAGTKKYEYRKRLARSNSSVLLVYSTSPVMKVVAKVEILGTICAAPSTLWEQTKSNAGISRKKYREYFHGCKTAYAYELGKVEIFDPPRDLLDYNITLAPQSFSYVDIE</sequence>
<gene>
    <name evidence="2" type="ORF">DXC40_17205</name>
</gene>
<protein>
    <submittedName>
        <fullName evidence="2">ASCH domain-containing protein</fullName>
    </submittedName>
</protein>
<comment type="caution">
    <text evidence="2">The sequence shown here is derived from an EMBL/GenBank/DDBJ whole genome shotgun (WGS) entry which is preliminary data.</text>
</comment>
<accession>A0A3E3IE86</accession>
<evidence type="ECO:0000313" key="2">
    <source>
        <dbReference type="EMBL" id="RGE65291.1"/>
    </source>
</evidence>
<dbReference type="SUPFAM" id="SSF88697">
    <property type="entry name" value="PUA domain-like"/>
    <property type="match status" value="1"/>
</dbReference>